<dbReference type="SUPFAM" id="SSF47240">
    <property type="entry name" value="Ferritin-like"/>
    <property type="match status" value="1"/>
</dbReference>
<dbReference type="Proteomes" id="UP000027981">
    <property type="component" value="Chromosome"/>
</dbReference>
<evidence type="ECO:0000313" key="2">
    <source>
        <dbReference type="EMBL" id="AIF69093.1"/>
    </source>
</evidence>
<evidence type="ECO:0000313" key="3">
    <source>
        <dbReference type="Proteomes" id="UP000027981"/>
    </source>
</evidence>
<dbReference type="EMBL" id="CP006019">
    <property type="protein sequence ID" value="AIF69093.1"/>
    <property type="molecule type" value="Genomic_DNA"/>
</dbReference>
<dbReference type="eggNOG" id="arCOG00022">
    <property type="taxonomic scope" value="Archaea"/>
</dbReference>
<dbReference type="RefSeq" id="WP_048164687.1">
    <property type="nucleotide sequence ID" value="NZ_CP006019.1"/>
</dbReference>
<protein>
    <recommendedName>
        <fullName evidence="1">Rubrerythrin diiron-binding domain-containing protein</fullName>
    </recommendedName>
</protein>
<dbReference type="GO" id="GO:0016491">
    <property type="term" value="F:oxidoreductase activity"/>
    <property type="evidence" value="ECO:0007669"/>
    <property type="project" value="InterPro"/>
</dbReference>
<sequence length="213" mass="25250">MVEKDMLEVYELEKKASKKYMQEVKRLNEEKYRPIRALLVKLAIDSVIHKHLMEALLKSYREVRGLVKEIEAYKYIGPEEFVILKGFGEVIFPMPQDPRKKMGIDELVDEYLTEALEAPPLSEEYTTALEMIAQIHLESEKKMKEIYASLAKKELHPIFRDILSCIEKDEEQHYRILKKLTEISKKRRIAILRTYVHHLRVHLPIKQKFIVCL</sequence>
<dbReference type="OrthoDB" id="86184at2157"/>
<dbReference type="Gene3D" id="1.20.1260.10">
    <property type="match status" value="1"/>
</dbReference>
<keyword evidence="3" id="KW-1185">Reference proteome</keyword>
<dbReference type="GeneID" id="24841801"/>
<dbReference type="GO" id="GO:0046872">
    <property type="term" value="F:metal ion binding"/>
    <property type="evidence" value="ECO:0007669"/>
    <property type="project" value="InterPro"/>
</dbReference>
<organism evidence="2 3">
    <name type="scientific">Palaeococcus pacificus DY20341</name>
    <dbReference type="NCBI Taxonomy" id="1343739"/>
    <lineage>
        <taxon>Archaea</taxon>
        <taxon>Methanobacteriati</taxon>
        <taxon>Methanobacteriota</taxon>
        <taxon>Thermococci</taxon>
        <taxon>Thermococcales</taxon>
        <taxon>Thermococcaceae</taxon>
        <taxon>Palaeococcus</taxon>
    </lineage>
</organism>
<feature type="domain" description="Rubrerythrin diiron-binding" evidence="1">
    <location>
        <begin position="108"/>
        <end position="180"/>
    </location>
</feature>
<reference evidence="3" key="1">
    <citation type="submission" date="2013-06" db="EMBL/GenBank/DDBJ databases">
        <title>Complete Genome Sequence of Hyperthermophilic Palaeococcus pacificus DY20341T, Isolated from a Deep-Sea Hydrothermal Sediments.</title>
        <authorList>
            <person name="Zeng X."/>
            <person name="Shao Z."/>
        </authorList>
    </citation>
    <scope>NUCLEOTIDE SEQUENCE [LARGE SCALE GENOMIC DNA]</scope>
    <source>
        <strain evidence="3">DY20341</strain>
    </source>
</reference>
<dbReference type="KEGG" id="ppac:PAP_03365"/>
<reference evidence="2 3" key="2">
    <citation type="journal article" date="2015" name="Genome Announc.">
        <title>Complete Genome Sequence of Hyperthermophilic Piezophilic Archaeon Palaeococcus pacificus DY20341T, Isolated from Deep-Sea Hydrothermal Sediments.</title>
        <authorList>
            <person name="Zeng X."/>
            <person name="Jebbar M."/>
            <person name="Shao Z."/>
        </authorList>
    </citation>
    <scope>NUCLEOTIDE SEQUENCE [LARGE SCALE GENOMIC DNA]</scope>
    <source>
        <strain evidence="2 3">DY20341</strain>
    </source>
</reference>
<dbReference type="Pfam" id="PF02915">
    <property type="entry name" value="Rubrerythrin"/>
    <property type="match status" value="1"/>
</dbReference>
<dbReference type="InterPro" id="IPR009078">
    <property type="entry name" value="Ferritin-like_SF"/>
</dbReference>
<proteinExistence type="predicted"/>
<dbReference type="InterPro" id="IPR003251">
    <property type="entry name" value="Rr_diiron-bd_dom"/>
</dbReference>
<accession>A0A075LX25</accession>
<dbReference type="HOGENOM" id="CLU_119369_0_0_2"/>
<dbReference type="AlphaFoldDB" id="A0A075LX25"/>
<name>A0A075LX25_9EURY</name>
<evidence type="ECO:0000259" key="1">
    <source>
        <dbReference type="Pfam" id="PF02915"/>
    </source>
</evidence>
<dbReference type="InterPro" id="IPR012347">
    <property type="entry name" value="Ferritin-like"/>
</dbReference>
<gene>
    <name evidence="2" type="ORF">PAP_03365</name>
</gene>